<dbReference type="FunFam" id="3.40.50.720:FF:000311">
    <property type="entry name" value="Ornithine cyclodeaminase"/>
    <property type="match status" value="1"/>
</dbReference>
<dbReference type="Proteomes" id="UP000184222">
    <property type="component" value="Chromosome"/>
</dbReference>
<evidence type="ECO:0000313" key="3">
    <source>
        <dbReference type="Proteomes" id="UP000184222"/>
    </source>
</evidence>
<dbReference type="GO" id="GO:0016491">
    <property type="term" value="F:oxidoreductase activity"/>
    <property type="evidence" value="ECO:0007669"/>
    <property type="project" value="UniProtKB-ARBA"/>
</dbReference>
<dbReference type="GO" id="GO:0019752">
    <property type="term" value="P:carboxylic acid metabolic process"/>
    <property type="evidence" value="ECO:0007669"/>
    <property type="project" value="UniProtKB-ARBA"/>
</dbReference>
<dbReference type="InterPro" id="IPR003462">
    <property type="entry name" value="ODC_Mu_crystall"/>
</dbReference>
<dbReference type="PANTHER" id="PTHR13812">
    <property type="entry name" value="KETIMINE REDUCTASE MU-CRYSTALLIN"/>
    <property type="match status" value="1"/>
</dbReference>
<dbReference type="NCBIfam" id="NF005762">
    <property type="entry name" value="PRK07589.1"/>
    <property type="match status" value="1"/>
</dbReference>
<evidence type="ECO:0000313" key="2">
    <source>
        <dbReference type="EMBL" id="API86331.1"/>
    </source>
</evidence>
<keyword evidence="3" id="KW-1185">Reference proteome</keyword>
<sequence>MRILSVQDMARIVEKHGFNNFIKDLVNYTKEDFVRWSEFDKSPRYAAHVPGGVLELMPTADNKLFTYKCVNGHPANPFDGKQTVVATGQLNEIKYGYPLLISEMTVLTALRTAAATVMATDYLARKDSKTMALIGTGAQSEFQTLAHKLIRPIETVKYYDTDSEAMKKYANNMKDVDLEFIACDSAKEACQDADIIVVCTACKLHAVVIENDWVKEGVHISGLGGDCPGKTELDMSILFRGKVVVEYKEQSMIEGEIQNLSPQEVEKVLHAEVWEILTGKKKGRESDDEITIYDSVGFAVEDFSALRLTLDLAEKYDIGSQMDMVPPIKDPKNLFSAL</sequence>
<dbReference type="PANTHER" id="PTHR13812:SF19">
    <property type="entry name" value="KETIMINE REDUCTASE MU-CRYSTALLIN"/>
    <property type="match status" value="1"/>
</dbReference>
<dbReference type="Gene3D" id="3.40.50.720">
    <property type="entry name" value="NAD(P)-binding Rossmann-like Domain"/>
    <property type="match status" value="1"/>
</dbReference>
<dbReference type="KEGG" id="frx:F7310_02730"/>
<dbReference type="SUPFAM" id="SSF51735">
    <property type="entry name" value="NAD(P)-binding Rossmann-fold domains"/>
    <property type="match status" value="1"/>
</dbReference>
<dbReference type="InterPro" id="IPR023401">
    <property type="entry name" value="ODC_N"/>
</dbReference>
<gene>
    <name evidence="2" type="ORF">F7310_02730</name>
</gene>
<reference evidence="2 3" key="1">
    <citation type="journal article" date="2016" name="Appl. Environ. Microbiol.">
        <title>Whole genome relationships among Francisella bacteria of diverse origin define new species and provide specific regions for detection.</title>
        <authorList>
            <person name="Challacombe J.F."/>
            <person name="Petersen J.M."/>
            <person name="Gallegos-Graves V."/>
            <person name="Hodge D."/>
            <person name="Pillai S."/>
            <person name="Kuske C.R."/>
        </authorList>
    </citation>
    <scope>NUCLEOTIDE SEQUENCE [LARGE SCALE GENOMIC DNA]</scope>
    <source>
        <strain evidence="3">TX07-7310</strain>
    </source>
</reference>
<dbReference type="Gene3D" id="3.30.1780.10">
    <property type="entry name" value="ornithine cyclodeaminase, domain 1"/>
    <property type="match status" value="1"/>
</dbReference>
<dbReference type="RefSeq" id="WP_072711577.1">
    <property type="nucleotide sequence ID" value="NZ_CP016796.1"/>
</dbReference>
<dbReference type="AlphaFoldDB" id="A0A1L4BR67"/>
<evidence type="ECO:0000256" key="1">
    <source>
        <dbReference type="ARBA" id="ARBA00008903"/>
    </source>
</evidence>
<proteinExistence type="inferred from homology"/>
<dbReference type="OrthoDB" id="9809203at2"/>
<dbReference type="EMBL" id="CP016796">
    <property type="protein sequence ID" value="API86331.1"/>
    <property type="molecule type" value="Genomic_DNA"/>
</dbReference>
<comment type="similarity">
    <text evidence="1">Belongs to the ornithine cyclodeaminase/mu-crystallin family.</text>
</comment>
<dbReference type="InterPro" id="IPR036291">
    <property type="entry name" value="NAD(P)-bd_dom_sf"/>
</dbReference>
<dbReference type="Pfam" id="PF02423">
    <property type="entry name" value="OCD_Mu_crystall"/>
    <property type="match status" value="1"/>
</dbReference>
<protein>
    <submittedName>
        <fullName evidence="2">Ornithine cyclodeaminase</fullName>
    </submittedName>
</protein>
<dbReference type="PIRSF" id="PIRSF001439">
    <property type="entry name" value="CryM"/>
    <property type="match status" value="1"/>
</dbReference>
<organism evidence="2 3">
    <name type="scientific">Francisella uliginis</name>
    <dbReference type="NCBI Taxonomy" id="573570"/>
    <lineage>
        <taxon>Bacteria</taxon>
        <taxon>Pseudomonadati</taxon>
        <taxon>Pseudomonadota</taxon>
        <taxon>Gammaproteobacteria</taxon>
        <taxon>Thiotrichales</taxon>
        <taxon>Francisellaceae</taxon>
        <taxon>Francisella</taxon>
    </lineage>
</organism>
<accession>A0A1L4BR67</accession>
<dbReference type="STRING" id="573570.F7310_02730"/>
<name>A0A1L4BR67_9GAMM</name>